<dbReference type="InterPro" id="IPR006597">
    <property type="entry name" value="Sel1-like"/>
</dbReference>
<dbReference type="GeneID" id="78478495"/>
<dbReference type="SMART" id="SM00671">
    <property type="entry name" value="SEL1"/>
    <property type="match status" value="9"/>
</dbReference>
<proteinExistence type="predicted"/>
<gene>
    <name evidence="3" type="ORF">AALO17_18620</name>
</gene>
<sequence length="810" mass="90066">MKLTWNLADKVLAELPSGAGQLDLHHTRPKIEGRDHGRTVFTLTPVNLQVHVPENNQADLHDLTGAEAAGSFLELTYADGRRSKIHTGIHTDQIAALLQGLLEPEDPMLASLSLKAEAGDIKAMEQIAEIYEHREDDEKADIWREKAAQSRKNEHNRMHMKKADRKHEEALRQAGRDYQEKRDSDVPESLSANDLWLASRGFAEVNDRSNEWKYLQRAAELSHPEAHYQMGAYLASGMHETEKDEQEAFRHMKEAADLGSTQAPYYLGSWYRNGVGTEKDLEQADHWLAQDDSVKALIQRMLVKEELGDRQAALDLAKDAMAKTSSAKTRGMLQKKLDVWDEPSAEPAYLKAAGEYNAKEAVSAPKQVSARDLMNMAKGYADVNDFRQERRALEEAARLSHPEANYKLGAYLASGMHENETDPKAAFQWMMHAADLGNSQAPYYLGMWYAGGTGIEQDLEQAAFWLAKDESPKAKMQLALVLKQLEREEEAERTLQEILDAPEGQGTKAARDLAGRKLRQWRAEREKKQEQTQAQTRKSLRIAHVLNDAGEYDLAAEFLEQAAAGGSMEAKYLLALLLVKGQGVAADPERAKTLLEQTKDTRPESLYYLTYLESDPEKKEAYARAYLAGNPEKTRKAQVEKLLGIEEPETVKEEPEEPAADEDNPGAIQTAQPEPVEESQPAQAADGGEPGSQPVVHEDPTEAVVLRRRGIARIQAGDERGTDDLQKAADMGDVDACLLLGEAMLETDPAQGVKYLETAAKAGIGDGYALLGYAYMNGLGVPADQRRAHILIHEALKRGSRIARQWLLSE</sequence>
<organism evidence="3 4">
    <name type="scientific">Faecalibaculum rodentium</name>
    <dbReference type="NCBI Taxonomy" id="1702221"/>
    <lineage>
        <taxon>Bacteria</taxon>
        <taxon>Bacillati</taxon>
        <taxon>Bacillota</taxon>
        <taxon>Erysipelotrichia</taxon>
        <taxon>Erysipelotrichales</taxon>
        <taxon>Erysipelotrichaceae</taxon>
        <taxon>Faecalibaculum</taxon>
    </lineage>
</organism>
<dbReference type="AlphaFoldDB" id="A0A140DWG9"/>
<dbReference type="EMBL" id="CP011391">
    <property type="protein sequence ID" value="AMK54996.1"/>
    <property type="molecule type" value="Genomic_DNA"/>
</dbReference>
<protein>
    <recommendedName>
        <fullName evidence="5">Sel1 repeat protein</fullName>
    </recommendedName>
</protein>
<evidence type="ECO:0000256" key="2">
    <source>
        <dbReference type="SAM" id="MobiDB-lite"/>
    </source>
</evidence>
<reference evidence="3 4" key="1">
    <citation type="journal article" date="2016" name="Gut Pathog.">
        <title>Whole genome sequencing of "Faecalibaculum rodentium" ALO17, isolated from C57BL/6J laboratory mouse feces.</title>
        <authorList>
            <person name="Lim S."/>
            <person name="Chang D.H."/>
            <person name="Ahn S."/>
            <person name="Kim B.C."/>
        </authorList>
    </citation>
    <scope>NUCLEOTIDE SEQUENCE [LARGE SCALE GENOMIC DNA]</scope>
    <source>
        <strain evidence="3 4">Alo17</strain>
    </source>
</reference>
<dbReference type="OrthoDB" id="2724739at2"/>
<feature type="coiled-coil region" evidence="1">
    <location>
        <begin position="511"/>
        <end position="538"/>
    </location>
</feature>
<evidence type="ECO:0000313" key="4">
    <source>
        <dbReference type="Proteomes" id="UP000069771"/>
    </source>
</evidence>
<evidence type="ECO:0008006" key="5">
    <source>
        <dbReference type="Google" id="ProtNLM"/>
    </source>
</evidence>
<feature type="region of interest" description="Disordered" evidence="2">
    <location>
        <begin position="147"/>
        <end position="167"/>
    </location>
</feature>
<dbReference type="PANTHER" id="PTHR11102">
    <property type="entry name" value="SEL-1-LIKE PROTEIN"/>
    <property type="match status" value="1"/>
</dbReference>
<feature type="compositionally biased region" description="Basic and acidic residues" evidence="2">
    <location>
        <begin position="147"/>
        <end position="157"/>
    </location>
</feature>
<dbReference type="PANTHER" id="PTHR11102:SF160">
    <property type="entry name" value="ERAD-ASSOCIATED E3 UBIQUITIN-PROTEIN LIGASE COMPONENT HRD3"/>
    <property type="match status" value="1"/>
</dbReference>
<dbReference type="Pfam" id="PF08238">
    <property type="entry name" value="Sel1"/>
    <property type="match status" value="8"/>
</dbReference>
<feature type="compositionally biased region" description="Acidic residues" evidence="2">
    <location>
        <begin position="654"/>
        <end position="664"/>
    </location>
</feature>
<evidence type="ECO:0000256" key="1">
    <source>
        <dbReference type="SAM" id="Coils"/>
    </source>
</evidence>
<dbReference type="STRING" id="1702221.AALO17_18620"/>
<name>A0A140DWG9_9FIRM</name>
<dbReference type="RefSeq" id="WP_067558116.1">
    <property type="nucleotide sequence ID" value="NZ_CP011391.1"/>
</dbReference>
<dbReference type="Gene3D" id="1.25.40.10">
    <property type="entry name" value="Tetratricopeptide repeat domain"/>
    <property type="match status" value="4"/>
</dbReference>
<keyword evidence="1" id="KW-0175">Coiled coil</keyword>
<dbReference type="Proteomes" id="UP000069771">
    <property type="component" value="Chromosome"/>
</dbReference>
<feature type="region of interest" description="Disordered" evidence="2">
    <location>
        <begin position="645"/>
        <end position="701"/>
    </location>
</feature>
<dbReference type="InterPro" id="IPR011990">
    <property type="entry name" value="TPR-like_helical_dom_sf"/>
</dbReference>
<dbReference type="KEGG" id="fro:AALO17_18620"/>
<evidence type="ECO:0000313" key="3">
    <source>
        <dbReference type="EMBL" id="AMK54996.1"/>
    </source>
</evidence>
<accession>A0A140DWG9</accession>
<dbReference type="SUPFAM" id="SSF81901">
    <property type="entry name" value="HCP-like"/>
    <property type="match status" value="4"/>
</dbReference>
<keyword evidence="4" id="KW-1185">Reference proteome</keyword>
<dbReference type="InterPro" id="IPR050767">
    <property type="entry name" value="Sel1_AlgK"/>
</dbReference>